<dbReference type="GO" id="GO:0016020">
    <property type="term" value="C:membrane"/>
    <property type="evidence" value="ECO:0007669"/>
    <property type="project" value="UniProtKB-SubCell"/>
</dbReference>
<evidence type="ECO:0000256" key="8">
    <source>
        <dbReference type="ARBA" id="ARBA00023136"/>
    </source>
</evidence>
<sequence>MAGRSGENGGAGGGDLSEPLLGKEAPRRYSELYGAGVLRRLSFSWLNPLLRLGRSKALDLADVPLIASEDGAARASERFAEAWSLHGHGKDGGGGGRLVGMLLRCFLGEIMLTGFYALVKTLAIAVSPLLLFAFVRYSSHKAEEEERRDLAAAGASAAVALVGSLLAIKLAESLSQRHWFFDSRRTGMRVRSALMAAVFRKQLRLSARARRRHSAGEVVGYVAVDAYRLGDAVSWLHTSWSSALQLALAVATLLWALRLGALPGLVPLVAFGFLNVPFARALQGYQSRFMAAQDGRLRSTSEALAGMRAIKLQSWEGAFRRAVESRLGGEFAWLREAQLKKAYGAVLYWAAPTVVSAVMFAATAAAGSAPLDAGTVFTALAALRAMSEPVRMLPEAMTMMIQYKVSLERIGRFLAEEEIKQDDVTRAATTTTTTKNSDAGIIHVQDGSFSWSGSEAELTLKNAHLSIRRGEKVAVCGPVGSGKSSLLCALLGEIPRTSGMSGTVRDNILFGKPFENFDHGDLTEIGQRGINMSGGQKQRIQLARAVYSDADVYLLDDPFSAVDAHTAAVLFYVRALSEKTVVLVTHQVEFLTETDRILVMEDGYVKQQGVYAELMESGTAFEKLVSAHKSSITALDDSSQQSQVQEQNVTDENTSGQPSAKYISDIDSISAKGQPSATQLTEEEEKEIGDLGWKPYKDYINVSKGITHLCVMGVTQVLFTSFQMMATFWLAVAVQMNVSSALLVGAYSGLSILSCCFAYIRTLYAAKLGLKASKAFFTGLMDSVFKAPMSFFDSTPVGRILTRASSDLSILDFDIPYSVAYVVVGATRDLARINGTTKAPVMNYAAESILGVVTIRSFGETDRFIRNNLLLIDTDATLFFHTVAAQEWVLIRVEALQSLTLLTAALLLVLAPPGAVSPGFAGLSLSFALSLTAVQVFLTKFYSYMENYIISVERIKQYMHLPPEPPAIIPENRAPSSWPQEGQIDLQDLKVRYRPNMPLVLKGITCTFPAGNKIGVVGRTGSGKSTLISSLFRLVDPVGGRILIDNLDICSIGLKDLRTKLSIIPQEPTLFRGTVRNNLDPLGLHSDEEIWEALEKCQLQTAIRSTPALLDTVVSDDGSNWSVGQRQLFCLGRVLLRRNKILVLDEATASIDSATDAIIQRVIRQQFSSCTVVTIAHRVPTVTDSDKVMVLSYGKLIEYDTPAKLLEDKQTAFAKLVAEYWANSKRNAT</sequence>
<dbReference type="PANTHER" id="PTHR24223:SF108">
    <property type="entry name" value="ABC TRANSPORTER C FAMILY MEMBER 8"/>
    <property type="match status" value="1"/>
</dbReference>
<dbReference type="GO" id="GO:0140359">
    <property type="term" value="F:ABC-type transporter activity"/>
    <property type="evidence" value="ECO:0007669"/>
    <property type="project" value="InterPro"/>
</dbReference>
<evidence type="ECO:0008006" key="15">
    <source>
        <dbReference type="Google" id="ProtNLM"/>
    </source>
</evidence>
<dbReference type="EnsemblPlants" id="ORUFI06G19590.1">
    <property type="protein sequence ID" value="ORUFI06G19590.1"/>
    <property type="gene ID" value="ORUFI06G19590"/>
</dbReference>
<feature type="domain" description="ABC transporter" evidence="11">
    <location>
        <begin position="442"/>
        <end position="627"/>
    </location>
</feature>
<comment type="similarity">
    <text evidence="2">Belongs to the ABC transporter superfamily. ABCC family. Conjugate transporter (TC 3.A.1.208) subfamily.</text>
</comment>
<reference evidence="13" key="2">
    <citation type="submission" date="2015-06" db="UniProtKB">
        <authorList>
            <consortium name="EnsemblPlants"/>
        </authorList>
    </citation>
    <scope>IDENTIFICATION</scope>
</reference>
<dbReference type="CDD" id="cd03244">
    <property type="entry name" value="ABCC_MRP_domain2"/>
    <property type="match status" value="1"/>
</dbReference>
<dbReference type="Pfam" id="PF00664">
    <property type="entry name" value="ABC_membrane"/>
    <property type="match status" value="2"/>
</dbReference>
<dbReference type="Proteomes" id="UP000008022">
    <property type="component" value="Unassembled WGS sequence"/>
</dbReference>
<feature type="transmembrane region" description="Helical" evidence="10">
    <location>
        <begin position="345"/>
        <end position="367"/>
    </location>
</feature>
<dbReference type="InterPro" id="IPR003593">
    <property type="entry name" value="AAA+_ATPase"/>
</dbReference>
<evidence type="ECO:0000256" key="7">
    <source>
        <dbReference type="ARBA" id="ARBA00022989"/>
    </source>
</evidence>
<keyword evidence="6" id="KW-0067">ATP-binding</keyword>
<evidence type="ECO:0000256" key="9">
    <source>
        <dbReference type="SAM" id="MobiDB-lite"/>
    </source>
</evidence>
<dbReference type="FunFam" id="1.20.1560.10:FF:000428">
    <property type="entry name" value="Multidrug resistance protein ABC transporter family"/>
    <property type="match status" value="1"/>
</dbReference>
<keyword evidence="5" id="KW-0547">Nucleotide-binding</keyword>
<evidence type="ECO:0000256" key="1">
    <source>
        <dbReference type="ARBA" id="ARBA00004141"/>
    </source>
</evidence>
<dbReference type="PROSITE" id="PS50893">
    <property type="entry name" value="ABC_TRANSPORTER_2"/>
    <property type="match status" value="2"/>
</dbReference>
<dbReference type="Gene3D" id="1.20.1560.10">
    <property type="entry name" value="ABC transporter type 1, transmembrane domain"/>
    <property type="match status" value="3"/>
</dbReference>
<dbReference type="CDD" id="cd18580">
    <property type="entry name" value="ABC_6TM_ABCC_D2"/>
    <property type="match status" value="1"/>
</dbReference>
<dbReference type="SUPFAM" id="SSF52540">
    <property type="entry name" value="P-loop containing nucleoside triphosphate hydrolases"/>
    <property type="match status" value="2"/>
</dbReference>
<feature type="compositionally biased region" description="Low complexity" evidence="9">
    <location>
        <begin position="638"/>
        <end position="647"/>
    </location>
</feature>
<dbReference type="CDD" id="cd18579">
    <property type="entry name" value="ABC_6TM_ABCC_D1"/>
    <property type="match status" value="1"/>
</dbReference>
<evidence type="ECO:0000256" key="5">
    <source>
        <dbReference type="ARBA" id="ARBA00022741"/>
    </source>
</evidence>
<feature type="domain" description="ABC transmembrane type-1" evidence="12">
    <location>
        <begin position="711"/>
        <end position="947"/>
    </location>
</feature>
<dbReference type="FunFam" id="1.20.1560.10:FF:000003">
    <property type="entry name" value="ABC transporter C family member 10"/>
    <property type="match status" value="1"/>
</dbReference>
<dbReference type="GO" id="GO:0016887">
    <property type="term" value="F:ATP hydrolysis activity"/>
    <property type="evidence" value="ECO:0007669"/>
    <property type="project" value="InterPro"/>
</dbReference>
<evidence type="ECO:0000256" key="3">
    <source>
        <dbReference type="ARBA" id="ARBA00022448"/>
    </source>
</evidence>
<keyword evidence="8 10" id="KW-0472">Membrane</keyword>
<dbReference type="SMART" id="SM00382">
    <property type="entry name" value="AAA"/>
    <property type="match status" value="2"/>
</dbReference>
<reference evidence="14" key="1">
    <citation type="submission" date="2013-06" db="EMBL/GenBank/DDBJ databases">
        <authorList>
            <person name="Zhao Q."/>
        </authorList>
    </citation>
    <scope>NUCLEOTIDE SEQUENCE</scope>
    <source>
        <strain evidence="14">cv. W1943</strain>
    </source>
</reference>
<feature type="region of interest" description="Disordered" evidence="9">
    <location>
        <begin position="635"/>
        <end position="659"/>
    </location>
</feature>
<dbReference type="InterPro" id="IPR036640">
    <property type="entry name" value="ABC1_TM_sf"/>
</dbReference>
<evidence type="ECO:0000256" key="6">
    <source>
        <dbReference type="ARBA" id="ARBA00022840"/>
    </source>
</evidence>
<feature type="domain" description="ABC transmembrane type-1" evidence="12">
    <location>
        <begin position="112"/>
        <end position="402"/>
    </location>
</feature>
<dbReference type="InterPro" id="IPR044726">
    <property type="entry name" value="ABCC_6TM_D2"/>
</dbReference>
<keyword evidence="4 10" id="KW-0812">Transmembrane</keyword>
<dbReference type="Gene3D" id="3.40.50.300">
    <property type="entry name" value="P-loop containing nucleotide triphosphate hydrolases"/>
    <property type="match status" value="2"/>
</dbReference>
<dbReference type="Pfam" id="PF00005">
    <property type="entry name" value="ABC_tran"/>
    <property type="match status" value="3"/>
</dbReference>
<dbReference type="AlphaFoldDB" id="A0A0E0PZ61"/>
<dbReference type="InterPro" id="IPR017871">
    <property type="entry name" value="ABC_transporter-like_CS"/>
</dbReference>
<dbReference type="PANTHER" id="PTHR24223">
    <property type="entry name" value="ATP-BINDING CASSETTE SUB-FAMILY C"/>
    <property type="match status" value="1"/>
</dbReference>
<feature type="transmembrane region" description="Helical" evidence="10">
    <location>
        <begin position="235"/>
        <end position="256"/>
    </location>
</feature>
<feature type="transmembrane region" description="Helical" evidence="10">
    <location>
        <begin position="110"/>
        <end position="135"/>
    </location>
</feature>
<dbReference type="InterPro" id="IPR050173">
    <property type="entry name" value="ABC_transporter_C-like"/>
</dbReference>
<dbReference type="eggNOG" id="KOG0054">
    <property type="taxonomic scope" value="Eukaryota"/>
</dbReference>
<dbReference type="STRING" id="4529.A0A0E0PZ61"/>
<dbReference type="InterPro" id="IPR003439">
    <property type="entry name" value="ABC_transporter-like_ATP-bd"/>
</dbReference>
<keyword evidence="7 10" id="KW-1133">Transmembrane helix</keyword>
<name>A0A0E0PZ61_ORYRU</name>
<dbReference type="Gramene" id="ORUFI06G19590.1">
    <property type="protein sequence ID" value="ORUFI06G19590.1"/>
    <property type="gene ID" value="ORUFI06G19590"/>
</dbReference>
<dbReference type="GO" id="GO:0005524">
    <property type="term" value="F:ATP binding"/>
    <property type="evidence" value="ECO:0007669"/>
    <property type="project" value="UniProtKB-KW"/>
</dbReference>
<protein>
    <recommendedName>
        <fullName evidence="15">MRP-like ABC transporter</fullName>
    </recommendedName>
</protein>
<accession>A0A0E0PZ61</accession>
<dbReference type="FunFam" id="3.40.50.300:FF:000169">
    <property type="entry name" value="ABC transporter C family member 3"/>
    <property type="match status" value="1"/>
</dbReference>
<evidence type="ECO:0000259" key="11">
    <source>
        <dbReference type="PROSITE" id="PS50893"/>
    </source>
</evidence>
<feature type="compositionally biased region" description="Polar residues" evidence="9">
    <location>
        <begin position="648"/>
        <end position="658"/>
    </location>
</feature>
<dbReference type="OMA" id="QFLEQTH"/>
<dbReference type="PROSITE" id="PS00211">
    <property type="entry name" value="ABC_TRANSPORTER_1"/>
    <property type="match status" value="1"/>
</dbReference>
<evidence type="ECO:0000259" key="12">
    <source>
        <dbReference type="PROSITE" id="PS50929"/>
    </source>
</evidence>
<feature type="domain" description="ABC transporter" evidence="11">
    <location>
        <begin position="984"/>
        <end position="1218"/>
    </location>
</feature>
<comment type="subcellular location">
    <subcellularLocation>
        <location evidence="1">Membrane</location>
        <topology evidence="1">Multi-pass membrane protein</topology>
    </subcellularLocation>
</comment>
<dbReference type="InterPro" id="IPR044746">
    <property type="entry name" value="ABCC_6TM_D1"/>
</dbReference>
<feature type="transmembrane region" description="Helical" evidence="10">
    <location>
        <begin position="709"/>
        <end position="732"/>
    </location>
</feature>
<feature type="transmembrane region" description="Helical" evidence="10">
    <location>
        <begin position="262"/>
        <end position="282"/>
    </location>
</feature>
<dbReference type="CDD" id="cd03250">
    <property type="entry name" value="ABCC_MRP_domain1"/>
    <property type="match status" value="1"/>
</dbReference>
<keyword evidence="14" id="KW-1185">Reference proteome</keyword>
<dbReference type="SUPFAM" id="SSF90123">
    <property type="entry name" value="ABC transporter transmembrane region"/>
    <property type="match status" value="2"/>
</dbReference>
<evidence type="ECO:0000256" key="4">
    <source>
        <dbReference type="ARBA" id="ARBA00022692"/>
    </source>
</evidence>
<dbReference type="InterPro" id="IPR027417">
    <property type="entry name" value="P-loop_NTPase"/>
</dbReference>
<feature type="transmembrane region" description="Helical" evidence="10">
    <location>
        <begin position="738"/>
        <end position="760"/>
    </location>
</feature>
<evidence type="ECO:0000256" key="2">
    <source>
        <dbReference type="ARBA" id="ARBA00009726"/>
    </source>
</evidence>
<dbReference type="HOGENOM" id="CLU_000604_27_0_1"/>
<proteinExistence type="inferred from homology"/>
<organism evidence="13 14">
    <name type="scientific">Oryza rufipogon</name>
    <name type="common">Brownbeard rice</name>
    <name type="synonym">Asian wild rice</name>
    <dbReference type="NCBI Taxonomy" id="4529"/>
    <lineage>
        <taxon>Eukaryota</taxon>
        <taxon>Viridiplantae</taxon>
        <taxon>Streptophyta</taxon>
        <taxon>Embryophyta</taxon>
        <taxon>Tracheophyta</taxon>
        <taxon>Spermatophyta</taxon>
        <taxon>Magnoliopsida</taxon>
        <taxon>Liliopsida</taxon>
        <taxon>Poales</taxon>
        <taxon>Poaceae</taxon>
        <taxon>BOP clade</taxon>
        <taxon>Oryzoideae</taxon>
        <taxon>Oryzeae</taxon>
        <taxon>Oryzinae</taxon>
        <taxon>Oryza</taxon>
    </lineage>
</organism>
<evidence type="ECO:0000313" key="13">
    <source>
        <dbReference type="EnsemblPlants" id="ORUFI06G19590.1"/>
    </source>
</evidence>
<dbReference type="PROSITE" id="PS50929">
    <property type="entry name" value="ABC_TM1F"/>
    <property type="match status" value="2"/>
</dbReference>
<dbReference type="InterPro" id="IPR011527">
    <property type="entry name" value="ABC1_TM_dom"/>
</dbReference>
<evidence type="ECO:0000256" key="10">
    <source>
        <dbReference type="SAM" id="Phobius"/>
    </source>
</evidence>
<keyword evidence="3" id="KW-0813">Transport</keyword>
<evidence type="ECO:0000313" key="14">
    <source>
        <dbReference type="Proteomes" id="UP000008022"/>
    </source>
</evidence>